<dbReference type="AlphaFoldDB" id="A0A875SB98"/>
<dbReference type="EMBL" id="CP064815">
    <property type="protein sequence ID" value="QPG76819.1"/>
    <property type="molecule type" value="Genomic_DNA"/>
</dbReference>
<evidence type="ECO:0000313" key="2">
    <source>
        <dbReference type="EMBL" id="QPG76819.1"/>
    </source>
</evidence>
<organism evidence="2 3">
    <name type="scientific">Eeniella nana</name>
    <name type="common">Yeast</name>
    <name type="synonym">Brettanomyces nanus</name>
    <dbReference type="NCBI Taxonomy" id="13502"/>
    <lineage>
        <taxon>Eukaryota</taxon>
        <taxon>Fungi</taxon>
        <taxon>Dikarya</taxon>
        <taxon>Ascomycota</taxon>
        <taxon>Saccharomycotina</taxon>
        <taxon>Pichiomycetes</taxon>
        <taxon>Pichiales</taxon>
        <taxon>Pichiaceae</taxon>
        <taxon>Brettanomyces</taxon>
    </lineage>
</organism>
<dbReference type="RefSeq" id="XP_038780384.1">
    <property type="nucleotide sequence ID" value="XM_038924456.1"/>
</dbReference>
<reference evidence="2" key="1">
    <citation type="submission" date="2020-10" db="EMBL/GenBank/DDBJ databases">
        <authorList>
            <person name="Roach M.J.R."/>
        </authorList>
    </citation>
    <scope>NUCLEOTIDE SEQUENCE</scope>
    <source>
        <strain evidence="2">CBS 1945</strain>
    </source>
</reference>
<gene>
    <name evidence="2" type="ORF">FOA43_004213</name>
</gene>
<dbReference type="Proteomes" id="UP000662931">
    <property type="component" value="Chromosome 4"/>
</dbReference>
<dbReference type="GeneID" id="62197613"/>
<evidence type="ECO:0000256" key="1">
    <source>
        <dbReference type="SAM" id="Coils"/>
    </source>
</evidence>
<keyword evidence="1" id="KW-0175">Coiled coil</keyword>
<dbReference type="OrthoDB" id="3993315at2759"/>
<proteinExistence type="predicted"/>
<name>A0A875SB98_EENNA</name>
<feature type="coiled-coil region" evidence="1">
    <location>
        <begin position="161"/>
        <end position="224"/>
    </location>
</feature>
<accession>A0A875SB98</accession>
<sequence>MQNPNSSPSEYKEYDGVEEVAQVAQTTSTPLLNEFTTTKYHDLDLEFEKFNGSVSDFADLPQSQVYLDDSIQTNEPGPGFDNTTISKVSEDGNDYNLENIAPGVPKLTIMKNRGDPTIDSSLITEEPSVVDFSKLNSYRRISSLLTVKKTSETETKQAVKLHQLNKSMRKLSTKIHKLEREIDVVDQLIPETYDGSALSQSLQYKKLNFARGKLEDKCEALKKKRYEMSILVNTKYKNFYGYNGADRAQYWVSNVVRD</sequence>
<keyword evidence="3" id="KW-1185">Reference proteome</keyword>
<evidence type="ECO:0000313" key="3">
    <source>
        <dbReference type="Proteomes" id="UP000662931"/>
    </source>
</evidence>
<protein>
    <submittedName>
        <fullName evidence="2">Uncharacterized protein</fullName>
    </submittedName>
</protein>
<dbReference type="KEGG" id="bnn:FOA43_004213"/>